<evidence type="ECO:0000256" key="4">
    <source>
        <dbReference type="PIRNR" id="PIRNR038994"/>
    </source>
</evidence>
<evidence type="ECO:0000256" key="1">
    <source>
        <dbReference type="ARBA" id="ARBA00010716"/>
    </source>
</evidence>
<evidence type="ECO:0000313" key="6">
    <source>
        <dbReference type="EMBL" id="MBD7966753.1"/>
    </source>
</evidence>
<evidence type="ECO:0000313" key="7">
    <source>
        <dbReference type="Proteomes" id="UP000608071"/>
    </source>
</evidence>
<dbReference type="Proteomes" id="UP000608071">
    <property type="component" value="Unassembled WGS sequence"/>
</dbReference>
<dbReference type="PANTHER" id="PTHR11113:SF14">
    <property type="entry name" value="N-ACETYLGLUCOSAMINE-6-PHOSPHATE DEACETYLASE"/>
    <property type="match status" value="1"/>
</dbReference>
<organism evidence="6 7">
    <name type="scientific">Paenibacillus gallinarum</name>
    <dbReference type="NCBI Taxonomy" id="2762232"/>
    <lineage>
        <taxon>Bacteria</taxon>
        <taxon>Bacillati</taxon>
        <taxon>Bacillota</taxon>
        <taxon>Bacilli</taxon>
        <taxon>Bacillales</taxon>
        <taxon>Paenibacillaceae</taxon>
        <taxon>Paenibacillus</taxon>
    </lineage>
</organism>
<protein>
    <submittedName>
        <fullName evidence="6">Amidohydrolase family protein</fullName>
    </submittedName>
</protein>
<comment type="caution">
    <text evidence="6">The sequence shown here is derived from an EMBL/GenBank/DDBJ whole genome shotgun (WGS) entry which is preliminary data.</text>
</comment>
<dbReference type="InterPro" id="IPR006680">
    <property type="entry name" value="Amidohydro-rel"/>
</dbReference>
<evidence type="ECO:0000256" key="2">
    <source>
        <dbReference type="ARBA" id="ARBA00022723"/>
    </source>
</evidence>
<comment type="similarity">
    <text evidence="1 4">Belongs to the metallo-dependent hydrolases superfamily. NagA family.</text>
</comment>
<keyword evidence="4" id="KW-0119">Carbohydrate metabolism</keyword>
<dbReference type="RefSeq" id="WP_191797572.1">
    <property type="nucleotide sequence ID" value="NZ_JACSQL010000001.1"/>
</dbReference>
<dbReference type="Pfam" id="PF01979">
    <property type="entry name" value="Amidohydro_1"/>
    <property type="match status" value="1"/>
</dbReference>
<dbReference type="InterPro" id="IPR032466">
    <property type="entry name" value="Metal_Hydrolase"/>
</dbReference>
<dbReference type="InterPro" id="IPR003764">
    <property type="entry name" value="GlcNAc_6-P_deAcase"/>
</dbReference>
<proteinExistence type="inferred from homology"/>
<name>A0ABR8STC8_9BACL</name>
<dbReference type="PANTHER" id="PTHR11113">
    <property type="entry name" value="N-ACETYLGLUCOSAMINE-6-PHOSPHATE DEACETYLASE"/>
    <property type="match status" value="1"/>
</dbReference>
<keyword evidence="2" id="KW-0479">Metal-binding</keyword>
<dbReference type="Gene3D" id="3.20.20.140">
    <property type="entry name" value="Metal-dependent hydrolases"/>
    <property type="match status" value="1"/>
</dbReference>
<dbReference type="PIRSF" id="PIRSF038994">
    <property type="entry name" value="NagA"/>
    <property type="match status" value="1"/>
</dbReference>
<gene>
    <name evidence="6" type="ORF">H9647_01630</name>
</gene>
<dbReference type="SUPFAM" id="SSF51556">
    <property type="entry name" value="Metallo-dependent hydrolases"/>
    <property type="match status" value="1"/>
</dbReference>
<evidence type="ECO:0000256" key="3">
    <source>
        <dbReference type="ARBA" id="ARBA00022801"/>
    </source>
</evidence>
<sequence length="399" mass="43211">MNKYSGTAIEGIHYRTGERIRLFCEEGKISEIKVLSNTPDKRNERSGYLHEIKKELPLIGPGLVDLQINGFQGYDFNNRHLTSETVKSVTRLLRQQGVTSYYPTLITESSEHIERALRTIAAACAEDLEVASMISGIHVEGPYISPKDGARGAHALKWVRKPDFEEFTQWQQAAEGKIKLITLSPEWENAEVFIRQCVAAGITVSIGHTSASSSQIKAAVAAGASMSTHFGNGIQAGLPRHPNVLWAQLAADELSCCLIADGFHLPEEVLKVALKVKGDQALLVSDAVALCGMPPGYYDTPVGGKVILTPEGRLHLAESPELLAGSAQLLTRGIEHLTRSGICSLEHAWDMASVIPSSKMGLSSARGIEVGAPADVLLASWDGEQFKVLRTYKAGKCSE</sequence>
<reference evidence="6 7" key="1">
    <citation type="submission" date="2020-08" db="EMBL/GenBank/DDBJ databases">
        <title>A Genomic Blueprint of the Chicken Gut Microbiome.</title>
        <authorList>
            <person name="Gilroy R."/>
            <person name="Ravi A."/>
            <person name="Getino M."/>
            <person name="Pursley I."/>
            <person name="Horton D.L."/>
            <person name="Alikhan N.-F."/>
            <person name="Baker D."/>
            <person name="Gharbi K."/>
            <person name="Hall N."/>
            <person name="Watson M."/>
            <person name="Adriaenssens E.M."/>
            <person name="Foster-Nyarko E."/>
            <person name="Jarju S."/>
            <person name="Secka A."/>
            <person name="Antonio M."/>
            <person name="Oren A."/>
            <person name="Chaudhuri R."/>
            <person name="La Ragione R.M."/>
            <person name="Hildebrand F."/>
            <person name="Pallen M.J."/>
        </authorList>
    </citation>
    <scope>NUCLEOTIDE SEQUENCE [LARGE SCALE GENOMIC DNA]</scope>
    <source>
        <strain evidence="6 7">Sa2BVA9</strain>
    </source>
</reference>
<keyword evidence="3 4" id="KW-0378">Hydrolase</keyword>
<accession>A0ABR8STC8</accession>
<evidence type="ECO:0000259" key="5">
    <source>
        <dbReference type="Pfam" id="PF01979"/>
    </source>
</evidence>
<keyword evidence="7" id="KW-1185">Reference proteome</keyword>
<dbReference type="EMBL" id="JACSQL010000001">
    <property type="protein sequence ID" value="MBD7966753.1"/>
    <property type="molecule type" value="Genomic_DNA"/>
</dbReference>
<feature type="domain" description="Amidohydrolase-related" evidence="5">
    <location>
        <begin position="61"/>
        <end position="396"/>
    </location>
</feature>